<dbReference type="EMBL" id="JANPWB010000006">
    <property type="protein sequence ID" value="KAJ1177657.1"/>
    <property type="molecule type" value="Genomic_DNA"/>
</dbReference>
<organism evidence="2 3">
    <name type="scientific">Pleurodeles waltl</name>
    <name type="common">Iberian ribbed newt</name>
    <dbReference type="NCBI Taxonomy" id="8319"/>
    <lineage>
        <taxon>Eukaryota</taxon>
        <taxon>Metazoa</taxon>
        <taxon>Chordata</taxon>
        <taxon>Craniata</taxon>
        <taxon>Vertebrata</taxon>
        <taxon>Euteleostomi</taxon>
        <taxon>Amphibia</taxon>
        <taxon>Batrachia</taxon>
        <taxon>Caudata</taxon>
        <taxon>Salamandroidea</taxon>
        <taxon>Salamandridae</taxon>
        <taxon>Pleurodelinae</taxon>
        <taxon>Pleurodeles</taxon>
    </lineage>
</organism>
<dbReference type="Proteomes" id="UP001066276">
    <property type="component" value="Chromosome 3_2"/>
</dbReference>
<gene>
    <name evidence="2" type="ORF">NDU88_002909</name>
</gene>
<protein>
    <submittedName>
        <fullName evidence="2">Uncharacterized protein</fullName>
    </submittedName>
</protein>
<accession>A0AAV7TM00</accession>
<feature type="compositionally biased region" description="Basic residues" evidence="1">
    <location>
        <begin position="37"/>
        <end position="48"/>
    </location>
</feature>
<keyword evidence="3" id="KW-1185">Reference proteome</keyword>
<reference evidence="2" key="1">
    <citation type="journal article" date="2022" name="bioRxiv">
        <title>Sequencing and chromosome-scale assembly of the giantPleurodeles waltlgenome.</title>
        <authorList>
            <person name="Brown T."/>
            <person name="Elewa A."/>
            <person name="Iarovenko S."/>
            <person name="Subramanian E."/>
            <person name="Araus A.J."/>
            <person name="Petzold A."/>
            <person name="Susuki M."/>
            <person name="Suzuki K.-i.T."/>
            <person name="Hayashi T."/>
            <person name="Toyoda A."/>
            <person name="Oliveira C."/>
            <person name="Osipova E."/>
            <person name="Leigh N.D."/>
            <person name="Simon A."/>
            <person name="Yun M.H."/>
        </authorList>
    </citation>
    <scope>NUCLEOTIDE SEQUENCE</scope>
    <source>
        <strain evidence="2">20211129_DDA</strain>
        <tissue evidence="2">Liver</tissue>
    </source>
</reference>
<dbReference type="AlphaFoldDB" id="A0AAV7TM00"/>
<sequence length="165" mass="17378">MIEVDLPLLKVALAAPSDFERPLTKRRTLFIKDQFGGRHHGSFPKRRGTGAPTQAPGDSDLGTEPAAEVSDRASLPPGGGEVLCPARVRAQPARGCGTAEGLQVQVTPLETGPCLFYCGENQRHRGERSGSGAPRLSRLRVVDTVNGVCGAQPELEGGALTEEAP</sequence>
<evidence type="ECO:0000256" key="1">
    <source>
        <dbReference type="SAM" id="MobiDB-lite"/>
    </source>
</evidence>
<evidence type="ECO:0000313" key="2">
    <source>
        <dbReference type="EMBL" id="KAJ1177657.1"/>
    </source>
</evidence>
<feature type="region of interest" description="Disordered" evidence="1">
    <location>
        <begin position="35"/>
        <end position="80"/>
    </location>
</feature>
<proteinExistence type="predicted"/>
<evidence type="ECO:0000313" key="3">
    <source>
        <dbReference type="Proteomes" id="UP001066276"/>
    </source>
</evidence>
<name>A0AAV7TM00_PLEWA</name>
<comment type="caution">
    <text evidence="2">The sequence shown here is derived from an EMBL/GenBank/DDBJ whole genome shotgun (WGS) entry which is preliminary data.</text>
</comment>